<dbReference type="AlphaFoldDB" id="A0A2Z5JQ14"/>
<dbReference type="KEGG" id="sata:C5746_43100"/>
<reference evidence="4 5" key="1">
    <citation type="journal article" date="2018" name="Front. Microbiol.">
        <title>Genome Sequencing of Streptomyces atratus SCSIOZH16 and Activation Production of Nocardamine via Metabolic Engineering.</title>
        <authorList>
            <person name="Li Y."/>
            <person name="Zhang C."/>
            <person name="Liu C."/>
            <person name="Ju J."/>
            <person name="Ma J."/>
        </authorList>
    </citation>
    <scope>NUCLEOTIDE SEQUENCE [LARGE SCALE GENOMIC DNA]</scope>
    <source>
        <strain evidence="4 5">SCSIO_ZH16</strain>
    </source>
</reference>
<dbReference type="Proteomes" id="UP000252698">
    <property type="component" value="Chromosome"/>
</dbReference>
<feature type="domain" description="Transposase-like Mu C-terminal" evidence="2">
    <location>
        <begin position="79"/>
        <end position="129"/>
    </location>
</feature>
<protein>
    <recommendedName>
        <fullName evidence="2">Transposase-like Mu C-terminal domain-containing protein</fullName>
    </recommendedName>
</protein>
<organism evidence="4 5">
    <name type="scientific">Streptomyces atratus</name>
    <dbReference type="NCBI Taxonomy" id="1893"/>
    <lineage>
        <taxon>Bacteria</taxon>
        <taxon>Bacillati</taxon>
        <taxon>Actinomycetota</taxon>
        <taxon>Actinomycetes</taxon>
        <taxon>Kitasatosporales</taxon>
        <taxon>Streptomycetaceae</taxon>
        <taxon>Streptomyces</taxon>
    </lineage>
</organism>
<gene>
    <name evidence="3" type="ORF">C5746_00135</name>
    <name evidence="4" type="ORF">C5746_43100</name>
</gene>
<dbReference type="InterPro" id="IPR015378">
    <property type="entry name" value="Transposase-like_Mu_C"/>
</dbReference>
<dbReference type="Pfam" id="PF09299">
    <property type="entry name" value="Mu-transpos_C"/>
    <property type="match status" value="1"/>
</dbReference>
<evidence type="ECO:0000313" key="4">
    <source>
        <dbReference type="EMBL" id="AXE82496.1"/>
    </source>
</evidence>
<sequence>MRAQHFQHHLHQAADETLPRRLVLVFWLFGPPWVSWWNTVHQPDPLGGKTPLEALEADPSPLREVSAEELWTFTMEETGRSRVSTRGVRFRSRDYVGAWMTGQGGLKVRVRFMPHHDHRIEVFDAATGRTLSSTSKHFPVTGERLYAHPVAGSSRPGVSTVTQGRPWTSRR</sequence>
<evidence type="ECO:0000313" key="5">
    <source>
        <dbReference type="Proteomes" id="UP000252698"/>
    </source>
</evidence>
<name>A0A2Z5JQ14_STRAR</name>
<proteinExistence type="predicted"/>
<feature type="region of interest" description="Disordered" evidence="1">
    <location>
        <begin position="150"/>
        <end position="171"/>
    </location>
</feature>
<dbReference type="KEGG" id="sata:C5746_00135"/>
<feature type="compositionally biased region" description="Polar residues" evidence="1">
    <location>
        <begin position="156"/>
        <end position="171"/>
    </location>
</feature>
<evidence type="ECO:0000259" key="2">
    <source>
        <dbReference type="Pfam" id="PF09299"/>
    </source>
</evidence>
<evidence type="ECO:0000313" key="3">
    <source>
        <dbReference type="EMBL" id="AXE75671.1"/>
    </source>
</evidence>
<dbReference type="EMBL" id="CP027306">
    <property type="protein sequence ID" value="AXE75671.1"/>
    <property type="molecule type" value="Genomic_DNA"/>
</dbReference>
<dbReference type="EMBL" id="CP027306">
    <property type="protein sequence ID" value="AXE82496.1"/>
    <property type="molecule type" value="Genomic_DNA"/>
</dbReference>
<evidence type="ECO:0000256" key="1">
    <source>
        <dbReference type="SAM" id="MobiDB-lite"/>
    </source>
</evidence>
<accession>A0A2Z5JQ14</accession>